<protein>
    <submittedName>
        <fullName evidence="1">Uncharacterized protein</fullName>
    </submittedName>
</protein>
<dbReference type="EMBL" id="LR746269">
    <property type="protein sequence ID" value="CAA7397950.1"/>
    <property type="molecule type" value="Genomic_DNA"/>
</dbReference>
<dbReference type="AlphaFoldDB" id="A0A7I8KJM3"/>
<gene>
    <name evidence="1" type="ORF">SI8410_06008615</name>
</gene>
<evidence type="ECO:0000313" key="1">
    <source>
        <dbReference type="EMBL" id="CAA7397950.1"/>
    </source>
</evidence>
<organism evidence="1 2">
    <name type="scientific">Spirodela intermedia</name>
    <name type="common">Intermediate duckweed</name>
    <dbReference type="NCBI Taxonomy" id="51605"/>
    <lineage>
        <taxon>Eukaryota</taxon>
        <taxon>Viridiplantae</taxon>
        <taxon>Streptophyta</taxon>
        <taxon>Embryophyta</taxon>
        <taxon>Tracheophyta</taxon>
        <taxon>Spermatophyta</taxon>
        <taxon>Magnoliopsida</taxon>
        <taxon>Liliopsida</taxon>
        <taxon>Araceae</taxon>
        <taxon>Lemnoideae</taxon>
        <taxon>Spirodela</taxon>
    </lineage>
</organism>
<sequence>MGHRIVSGGCHPAERKNGDFAALRRLSPDGEELDGGGAREVATRLLADRPLLDNSLFVDQSEMLSKQSSFSRVYDHSLPHSRLATGDLEGEWRTRAPISPSRLSPCSRLLPD</sequence>
<proteinExistence type="predicted"/>
<name>A0A7I8KJM3_SPIIN</name>
<reference evidence="1" key="1">
    <citation type="submission" date="2020-02" db="EMBL/GenBank/DDBJ databases">
        <authorList>
            <person name="Scholz U."/>
            <person name="Mascher M."/>
            <person name="Fiebig A."/>
        </authorList>
    </citation>
    <scope>NUCLEOTIDE SEQUENCE</scope>
</reference>
<keyword evidence="2" id="KW-1185">Reference proteome</keyword>
<evidence type="ECO:0000313" key="2">
    <source>
        <dbReference type="Proteomes" id="UP000663760"/>
    </source>
</evidence>
<dbReference type="Proteomes" id="UP000663760">
    <property type="component" value="Chromosome 6"/>
</dbReference>
<accession>A0A7I8KJM3</accession>